<name>A0A3A1P3G7_9SPHN</name>
<feature type="domain" description="FecR protein" evidence="2">
    <location>
        <begin position="127"/>
        <end position="219"/>
    </location>
</feature>
<dbReference type="PANTHER" id="PTHR30273:SF2">
    <property type="entry name" value="PROTEIN FECR"/>
    <property type="match status" value="1"/>
</dbReference>
<keyword evidence="1" id="KW-1133">Transmembrane helix</keyword>
<dbReference type="GO" id="GO:0016989">
    <property type="term" value="F:sigma factor antagonist activity"/>
    <property type="evidence" value="ECO:0007669"/>
    <property type="project" value="TreeGrafter"/>
</dbReference>
<dbReference type="EMBL" id="QXFM01000095">
    <property type="protein sequence ID" value="RIV85488.1"/>
    <property type="molecule type" value="Genomic_DNA"/>
</dbReference>
<keyword evidence="1" id="KW-0472">Membrane</keyword>
<evidence type="ECO:0000256" key="1">
    <source>
        <dbReference type="SAM" id="Phobius"/>
    </source>
</evidence>
<accession>A0A3A1P3G7</accession>
<dbReference type="InterPro" id="IPR012373">
    <property type="entry name" value="Ferrdict_sens_TM"/>
</dbReference>
<keyword evidence="6" id="KW-1185">Reference proteome</keyword>
<organism evidence="5 6">
    <name type="scientific">Aurantiacibacter xanthus</name>
    <dbReference type="NCBI Taxonomy" id="1784712"/>
    <lineage>
        <taxon>Bacteria</taxon>
        <taxon>Pseudomonadati</taxon>
        <taxon>Pseudomonadota</taxon>
        <taxon>Alphaproteobacteria</taxon>
        <taxon>Sphingomonadales</taxon>
        <taxon>Erythrobacteraceae</taxon>
        <taxon>Aurantiacibacter</taxon>
    </lineage>
</organism>
<evidence type="ECO:0000259" key="4">
    <source>
        <dbReference type="Pfam" id="PF21304"/>
    </source>
</evidence>
<keyword evidence="1" id="KW-0812">Transmembrane</keyword>
<feature type="domain" description="FecR N-terminal" evidence="3">
    <location>
        <begin position="15"/>
        <end position="55"/>
    </location>
</feature>
<dbReference type="Gene3D" id="3.55.50.30">
    <property type="match status" value="1"/>
</dbReference>
<evidence type="ECO:0000313" key="5">
    <source>
        <dbReference type="EMBL" id="RIV85488.1"/>
    </source>
</evidence>
<comment type="caution">
    <text evidence="5">The sequence shown here is derived from an EMBL/GenBank/DDBJ whole genome shotgun (WGS) entry which is preliminary data.</text>
</comment>
<dbReference type="Pfam" id="PF04773">
    <property type="entry name" value="FecR"/>
    <property type="match status" value="1"/>
</dbReference>
<protein>
    <submittedName>
        <fullName evidence="5">DUF4880 domain-containing protein</fullName>
    </submittedName>
</protein>
<dbReference type="Pfam" id="PF16220">
    <property type="entry name" value="DUF4880"/>
    <property type="match status" value="1"/>
</dbReference>
<reference evidence="5 6" key="1">
    <citation type="submission" date="2018-08" db="EMBL/GenBank/DDBJ databases">
        <title>Erythrobacter zhengii sp.nov., a bacterium isolated from deep-sea sediment.</title>
        <authorList>
            <person name="Fang C."/>
            <person name="Wu Y.-H."/>
            <person name="Sun C."/>
            <person name="Wang H."/>
            <person name="Cheng H."/>
            <person name="Meng F.-X."/>
            <person name="Wang C.-S."/>
            <person name="Xu X.-W."/>
        </authorList>
    </citation>
    <scope>NUCLEOTIDE SEQUENCE [LARGE SCALE GENOMIC DNA]</scope>
    <source>
        <strain evidence="5 6">CCTCC AB 2015396</strain>
    </source>
</reference>
<dbReference type="PANTHER" id="PTHR30273">
    <property type="entry name" value="PERIPLASMIC SIGNAL SENSOR AND SIGMA FACTOR ACTIVATOR FECR-RELATED"/>
    <property type="match status" value="1"/>
</dbReference>
<dbReference type="PIRSF" id="PIRSF018266">
    <property type="entry name" value="FecR"/>
    <property type="match status" value="1"/>
</dbReference>
<dbReference type="InterPro" id="IPR006860">
    <property type="entry name" value="FecR"/>
</dbReference>
<dbReference type="OrthoDB" id="9798846at2"/>
<evidence type="ECO:0000259" key="3">
    <source>
        <dbReference type="Pfam" id="PF16220"/>
    </source>
</evidence>
<sequence length="331" mass="35965">MGRMRLRDTADLDNQAASWIERMSRPVLDSEIAAEFDRWISEDPRHLESYARLASVWNADGLARALTAGVPHNDNDEGQLDLPGFAEQTGRGPLGSLKRLARLAALAAIVLVPAALIAQGALAPVTTYSAPRGEDRIVELADGSQLHLSGGTQLSVRITPWSRKVTMARGQTYFDVAHEPLRSFTVDTGSASVSVLGTAFDINLRDHGEREVRVYRGLVNVEAGNGEWRVPAGVGVAIMGSHMRSLDDVEGDGPGWIDGWFDAQDTALDDLVEQVNRSADSPIVLTDPGLGALRISGRFQLDHPREVLDTLALIYGLRWQDDGDQLLVSRS</sequence>
<dbReference type="AlphaFoldDB" id="A0A3A1P3G7"/>
<evidence type="ECO:0000313" key="6">
    <source>
        <dbReference type="Proteomes" id="UP000265366"/>
    </source>
</evidence>
<dbReference type="InterPro" id="IPR032623">
    <property type="entry name" value="FecR_N"/>
</dbReference>
<proteinExistence type="predicted"/>
<gene>
    <name evidence="5" type="ORF">D2V17_10360</name>
</gene>
<feature type="domain" description="SPI-1 type 3 secretion system secretin N0" evidence="4">
    <location>
        <begin position="263"/>
        <end position="327"/>
    </location>
</feature>
<dbReference type="Gene3D" id="2.60.120.1440">
    <property type="match status" value="1"/>
</dbReference>
<evidence type="ECO:0000259" key="2">
    <source>
        <dbReference type="Pfam" id="PF04773"/>
    </source>
</evidence>
<dbReference type="Proteomes" id="UP000265366">
    <property type="component" value="Unassembled WGS sequence"/>
</dbReference>
<dbReference type="InterPro" id="IPR049034">
    <property type="entry name" value="T3S_SPI-1_N0"/>
</dbReference>
<feature type="transmembrane region" description="Helical" evidence="1">
    <location>
        <begin position="100"/>
        <end position="122"/>
    </location>
</feature>
<dbReference type="Pfam" id="PF21304">
    <property type="entry name" value="T3S_SPI-1_N0"/>
    <property type="match status" value="1"/>
</dbReference>